<dbReference type="Proteomes" id="UP000271098">
    <property type="component" value="Unassembled WGS sequence"/>
</dbReference>
<organism evidence="2 3">
    <name type="scientific">Gongylonema pulchrum</name>
    <dbReference type="NCBI Taxonomy" id="637853"/>
    <lineage>
        <taxon>Eukaryota</taxon>
        <taxon>Metazoa</taxon>
        <taxon>Ecdysozoa</taxon>
        <taxon>Nematoda</taxon>
        <taxon>Chromadorea</taxon>
        <taxon>Rhabditida</taxon>
        <taxon>Spirurina</taxon>
        <taxon>Spiruromorpha</taxon>
        <taxon>Spiruroidea</taxon>
        <taxon>Gongylonematidae</taxon>
        <taxon>Gongylonema</taxon>
    </lineage>
</organism>
<evidence type="ECO:0000313" key="2">
    <source>
        <dbReference type="EMBL" id="VDN36598.1"/>
    </source>
</evidence>
<keyword evidence="3" id="KW-1185">Reference proteome</keyword>
<feature type="compositionally biased region" description="Basic and acidic residues" evidence="1">
    <location>
        <begin position="69"/>
        <end position="81"/>
    </location>
</feature>
<gene>
    <name evidence="2" type="ORF">GPUH_LOCUS20700</name>
</gene>
<evidence type="ECO:0000256" key="1">
    <source>
        <dbReference type="SAM" id="MobiDB-lite"/>
    </source>
</evidence>
<feature type="compositionally biased region" description="Basic and acidic residues" evidence="1">
    <location>
        <begin position="112"/>
        <end position="121"/>
    </location>
</feature>
<name>A0A3P7NLW6_9BILA</name>
<dbReference type="AlphaFoldDB" id="A0A3P7NLW6"/>
<sequence length="121" mass="13159">MPCRLFFCKQQKFVSVCVVMPLIRQPKGGGGITAAATTASKSAESCKCYCQGGKRISYPYGWTAATARHDSSDELSSHPESRPSTTRSNSRIEQVSYQSAHPAAAKQLESSTLERKPSLFP</sequence>
<evidence type="ECO:0000313" key="3">
    <source>
        <dbReference type="Proteomes" id="UP000271098"/>
    </source>
</evidence>
<proteinExistence type="predicted"/>
<feature type="compositionally biased region" description="Polar residues" evidence="1">
    <location>
        <begin position="82"/>
        <end position="99"/>
    </location>
</feature>
<dbReference type="EMBL" id="UYRT01090934">
    <property type="protein sequence ID" value="VDN36598.1"/>
    <property type="molecule type" value="Genomic_DNA"/>
</dbReference>
<accession>A0A3P7NLW6</accession>
<protein>
    <submittedName>
        <fullName evidence="2">Uncharacterized protein</fullName>
    </submittedName>
</protein>
<feature type="region of interest" description="Disordered" evidence="1">
    <location>
        <begin position="69"/>
        <end position="121"/>
    </location>
</feature>
<reference evidence="2 3" key="1">
    <citation type="submission" date="2018-11" db="EMBL/GenBank/DDBJ databases">
        <authorList>
            <consortium name="Pathogen Informatics"/>
        </authorList>
    </citation>
    <scope>NUCLEOTIDE SEQUENCE [LARGE SCALE GENOMIC DNA]</scope>
</reference>